<evidence type="ECO:0000313" key="1">
    <source>
        <dbReference type="EMBL" id="PIR13969.1"/>
    </source>
</evidence>
<protein>
    <submittedName>
        <fullName evidence="1">Uncharacterized protein</fullName>
    </submittedName>
</protein>
<name>A0A2M6KA12_9BACT</name>
<sequence>MATTIPGLFFVIIPFLLWIALRRYRKGFDPELHDDLTIIGNKVSKFPQAGSLVVQLIFFLIFKLI</sequence>
<proteinExistence type="predicted"/>
<evidence type="ECO:0000313" key="2">
    <source>
        <dbReference type="Proteomes" id="UP000230869"/>
    </source>
</evidence>
<accession>A0A2M6KA12</accession>
<gene>
    <name evidence="1" type="ORF">COV49_00510</name>
</gene>
<dbReference type="EMBL" id="PCWW01000009">
    <property type="protein sequence ID" value="PIR13969.1"/>
    <property type="molecule type" value="Genomic_DNA"/>
</dbReference>
<comment type="caution">
    <text evidence="1">The sequence shown here is derived from an EMBL/GenBank/DDBJ whole genome shotgun (WGS) entry which is preliminary data.</text>
</comment>
<organism evidence="1 2">
    <name type="scientific">Candidatus Falkowbacteria bacterium CG11_big_fil_rev_8_21_14_0_20_39_10</name>
    <dbReference type="NCBI Taxonomy" id="1974570"/>
    <lineage>
        <taxon>Bacteria</taxon>
        <taxon>Candidatus Falkowiibacteriota</taxon>
    </lineage>
</organism>
<dbReference type="AlphaFoldDB" id="A0A2M6KA12"/>
<reference evidence="1 2" key="1">
    <citation type="submission" date="2017-09" db="EMBL/GenBank/DDBJ databases">
        <title>Depth-based differentiation of microbial function through sediment-hosted aquifers and enrichment of novel symbionts in the deep terrestrial subsurface.</title>
        <authorList>
            <person name="Probst A.J."/>
            <person name="Ladd B."/>
            <person name="Jarett J.K."/>
            <person name="Geller-Mcgrath D.E."/>
            <person name="Sieber C.M."/>
            <person name="Emerson J.B."/>
            <person name="Anantharaman K."/>
            <person name="Thomas B.C."/>
            <person name="Malmstrom R."/>
            <person name="Stieglmeier M."/>
            <person name="Klingl A."/>
            <person name="Woyke T."/>
            <person name="Ryan C.M."/>
            <person name="Banfield J.F."/>
        </authorList>
    </citation>
    <scope>NUCLEOTIDE SEQUENCE [LARGE SCALE GENOMIC DNA]</scope>
    <source>
        <strain evidence="1">CG11_big_fil_rev_8_21_14_0_20_39_10</strain>
    </source>
</reference>
<dbReference type="Proteomes" id="UP000230869">
    <property type="component" value="Unassembled WGS sequence"/>
</dbReference>